<name>A0A2T2WVW1_SULTH</name>
<accession>A0A2T2WVW1</accession>
<reference evidence="1 2" key="1">
    <citation type="journal article" date="2014" name="BMC Genomics">
        <title>Comparison of environmental and isolate Sulfobacillus genomes reveals diverse carbon, sulfur, nitrogen, and hydrogen metabolisms.</title>
        <authorList>
            <person name="Justice N.B."/>
            <person name="Norman A."/>
            <person name="Brown C.T."/>
            <person name="Singh A."/>
            <person name="Thomas B.C."/>
            <person name="Banfield J.F."/>
        </authorList>
    </citation>
    <scope>NUCLEOTIDE SEQUENCE [LARGE SCALE GENOMIC DNA]</scope>
    <source>
        <strain evidence="1">AMDSBA5</strain>
    </source>
</reference>
<proteinExistence type="predicted"/>
<evidence type="ECO:0000313" key="1">
    <source>
        <dbReference type="EMBL" id="PSR26381.1"/>
    </source>
</evidence>
<dbReference type="Proteomes" id="UP000242705">
    <property type="component" value="Unassembled WGS sequence"/>
</dbReference>
<protein>
    <submittedName>
        <fullName evidence="1">Uncharacterized protein</fullName>
    </submittedName>
</protein>
<gene>
    <name evidence="1" type="ORF">C7B47_10815</name>
</gene>
<sequence>MPFGSVLVINNDVDSKQVSWPRQYLQPRWLFPTKAASYDKKIGIIKCMSNCSMQRVMWVYAGGLV</sequence>
<dbReference type="AlphaFoldDB" id="A0A2T2WVW1"/>
<dbReference type="EMBL" id="PXYX01000023">
    <property type="protein sequence ID" value="PSR26381.1"/>
    <property type="molecule type" value="Genomic_DNA"/>
</dbReference>
<organism evidence="1 2">
    <name type="scientific">Sulfobacillus thermosulfidooxidans</name>
    <dbReference type="NCBI Taxonomy" id="28034"/>
    <lineage>
        <taxon>Bacteria</taxon>
        <taxon>Bacillati</taxon>
        <taxon>Bacillota</taxon>
        <taxon>Clostridia</taxon>
        <taxon>Eubacteriales</taxon>
        <taxon>Clostridiales Family XVII. Incertae Sedis</taxon>
        <taxon>Sulfobacillus</taxon>
    </lineage>
</organism>
<evidence type="ECO:0000313" key="2">
    <source>
        <dbReference type="Proteomes" id="UP000242705"/>
    </source>
</evidence>
<comment type="caution">
    <text evidence="1">The sequence shown here is derived from an EMBL/GenBank/DDBJ whole genome shotgun (WGS) entry which is preliminary data.</text>
</comment>